<dbReference type="Pfam" id="PF00581">
    <property type="entry name" value="Rhodanese"/>
    <property type="match status" value="1"/>
</dbReference>
<dbReference type="InterPro" id="IPR036873">
    <property type="entry name" value="Rhodanese-like_dom_sf"/>
</dbReference>
<dbReference type="RefSeq" id="WP_012663961.1">
    <property type="nucleotide sequence ID" value="NC_012115.1"/>
</dbReference>
<keyword evidence="3" id="KW-1185">Reference proteome</keyword>
<dbReference type="OrthoDB" id="5373002at2"/>
<organism evidence="2 3">
    <name type="scientific">Nautilia profundicola (strain ATCC BAA-1463 / DSM 18972 / AmH)</name>
    <dbReference type="NCBI Taxonomy" id="598659"/>
    <lineage>
        <taxon>Bacteria</taxon>
        <taxon>Pseudomonadati</taxon>
        <taxon>Campylobacterota</taxon>
        <taxon>Epsilonproteobacteria</taxon>
        <taxon>Nautiliales</taxon>
        <taxon>Nautiliaceae</taxon>
        <taxon>Nautilia</taxon>
    </lineage>
</organism>
<dbReference type="CDD" id="cd00158">
    <property type="entry name" value="RHOD"/>
    <property type="match status" value="1"/>
</dbReference>
<evidence type="ECO:0000313" key="2">
    <source>
        <dbReference type="EMBL" id="ACM92590.1"/>
    </source>
</evidence>
<dbReference type="HOGENOM" id="CLU_2012817_0_0_7"/>
<dbReference type="STRING" id="598659.NAMH_1594"/>
<reference evidence="2 3" key="1">
    <citation type="journal article" date="2009" name="PLoS Genet.">
        <title>Adaptations to submarine hydrothermal environments exemplified by the genome of Nautilia profundicola.</title>
        <authorList>
            <person name="Campbell B.J."/>
            <person name="Smith J.L."/>
            <person name="Hanson T.E."/>
            <person name="Klotz M.G."/>
            <person name="Stein L.Y."/>
            <person name="Lee C.K."/>
            <person name="Wu D."/>
            <person name="Robinson J.M."/>
            <person name="Khouri H.M."/>
            <person name="Eisen J.A."/>
            <person name="Cary S.C."/>
        </authorList>
    </citation>
    <scope>NUCLEOTIDE SEQUENCE [LARGE SCALE GENOMIC DNA]</scope>
    <source>
        <strain evidence="3">ATCC BAA-1463 / DSM 18972 / AmH</strain>
    </source>
</reference>
<dbReference type="EMBL" id="CP001279">
    <property type="protein sequence ID" value="ACM92590.1"/>
    <property type="molecule type" value="Genomic_DNA"/>
</dbReference>
<feature type="domain" description="Rhodanese" evidence="1">
    <location>
        <begin position="30"/>
        <end position="112"/>
    </location>
</feature>
<dbReference type="KEGG" id="nam:NAMH_1594"/>
<dbReference type="AlphaFoldDB" id="B9L6J3"/>
<name>B9L6J3_NAUPA</name>
<proteinExistence type="predicted"/>
<sequence length="123" mass="14379">MFDFFTKGRKLKLGEEKREPRADAFPTYELLKEVTIIDIRDEEEVEEYGKMPNSIHIPFHSGFTEELMKLDKNTKYGIMDLRGVYIQEALEIAKKVGLNAVELRGGFFYLTEVMNLKPIKEEK</sequence>
<dbReference type="Gene3D" id="3.40.250.10">
    <property type="entry name" value="Rhodanese-like domain"/>
    <property type="match status" value="1"/>
</dbReference>
<dbReference type="PROSITE" id="PS50206">
    <property type="entry name" value="RHODANESE_3"/>
    <property type="match status" value="1"/>
</dbReference>
<dbReference type="InterPro" id="IPR001763">
    <property type="entry name" value="Rhodanese-like_dom"/>
</dbReference>
<dbReference type="Proteomes" id="UP000000448">
    <property type="component" value="Chromosome"/>
</dbReference>
<gene>
    <name evidence="2" type="ordered locus">NAMH_1594</name>
</gene>
<dbReference type="eggNOG" id="COG0607">
    <property type="taxonomic scope" value="Bacteria"/>
</dbReference>
<evidence type="ECO:0000259" key="1">
    <source>
        <dbReference type="PROSITE" id="PS50206"/>
    </source>
</evidence>
<evidence type="ECO:0000313" key="3">
    <source>
        <dbReference type="Proteomes" id="UP000000448"/>
    </source>
</evidence>
<accession>B9L6J3</accession>
<protein>
    <recommendedName>
        <fullName evidence="1">Rhodanese domain-containing protein</fullName>
    </recommendedName>
</protein>
<dbReference type="SUPFAM" id="SSF52821">
    <property type="entry name" value="Rhodanese/Cell cycle control phosphatase"/>
    <property type="match status" value="1"/>
</dbReference>